<protein>
    <submittedName>
        <fullName evidence="6">DNA-binding response regulator, OmpR family, contains REC and winged-helix (WHTH) domain</fullName>
    </submittedName>
</protein>
<dbReference type="GO" id="GO:0000160">
    <property type="term" value="P:phosphorelay signal transduction system"/>
    <property type="evidence" value="ECO:0007669"/>
    <property type="project" value="InterPro"/>
</dbReference>
<dbReference type="SUPFAM" id="SSF46894">
    <property type="entry name" value="C-terminal effector domain of the bipartite response regulators"/>
    <property type="match status" value="1"/>
</dbReference>
<evidence type="ECO:0000256" key="4">
    <source>
        <dbReference type="PROSITE-ProRule" id="PRU01091"/>
    </source>
</evidence>
<feature type="domain" description="OmpR/PhoB-type" evidence="5">
    <location>
        <begin position="111"/>
        <end position="211"/>
    </location>
</feature>
<dbReference type="InterPro" id="IPR001867">
    <property type="entry name" value="OmpR/PhoB-type_DNA-bd"/>
</dbReference>
<accession>A0A1H3AH51</accession>
<dbReference type="RefSeq" id="WP_091741653.1">
    <property type="nucleotide sequence ID" value="NZ_FNNQ01000013.1"/>
</dbReference>
<dbReference type="CDD" id="cd00383">
    <property type="entry name" value="trans_reg_C"/>
    <property type="match status" value="1"/>
</dbReference>
<dbReference type="AlphaFoldDB" id="A0A1H3AH51"/>
<dbReference type="GO" id="GO:0006355">
    <property type="term" value="P:regulation of DNA-templated transcription"/>
    <property type="evidence" value="ECO:0007669"/>
    <property type="project" value="InterPro"/>
</dbReference>
<dbReference type="PROSITE" id="PS51755">
    <property type="entry name" value="OMPR_PHOB"/>
    <property type="match status" value="1"/>
</dbReference>
<organism evidence="6 7">
    <name type="scientific">Marininema mesophilum</name>
    <dbReference type="NCBI Taxonomy" id="1048340"/>
    <lineage>
        <taxon>Bacteria</taxon>
        <taxon>Bacillati</taxon>
        <taxon>Bacillota</taxon>
        <taxon>Bacilli</taxon>
        <taxon>Bacillales</taxon>
        <taxon>Thermoactinomycetaceae</taxon>
        <taxon>Marininema</taxon>
    </lineage>
</organism>
<keyword evidence="2 4" id="KW-0238">DNA-binding</keyword>
<reference evidence="6 7" key="1">
    <citation type="submission" date="2016-10" db="EMBL/GenBank/DDBJ databases">
        <authorList>
            <person name="de Groot N.N."/>
        </authorList>
    </citation>
    <scope>NUCLEOTIDE SEQUENCE [LARGE SCALE GENOMIC DNA]</scope>
    <source>
        <strain evidence="6 7">DSM 45610</strain>
    </source>
</reference>
<dbReference type="STRING" id="1048340.SAMN05444487_11385"/>
<keyword evidence="1" id="KW-0805">Transcription regulation</keyword>
<dbReference type="Pfam" id="PF00486">
    <property type="entry name" value="Trans_reg_C"/>
    <property type="match status" value="1"/>
</dbReference>
<dbReference type="SMART" id="SM00862">
    <property type="entry name" value="Trans_reg_C"/>
    <property type="match status" value="1"/>
</dbReference>
<dbReference type="OrthoDB" id="2666554at2"/>
<dbReference type="Proteomes" id="UP000198534">
    <property type="component" value="Unassembled WGS sequence"/>
</dbReference>
<dbReference type="InterPro" id="IPR036388">
    <property type="entry name" value="WH-like_DNA-bd_sf"/>
</dbReference>
<evidence type="ECO:0000313" key="6">
    <source>
        <dbReference type="EMBL" id="SDX29006.1"/>
    </source>
</evidence>
<evidence type="ECO:0000259" key="5">
    <source>
        <dbReference type="PROSITE" id="PS51755"/>
    </source>
</evidence>
<feature type="DNA-binding region" description="OmpR/PhoB-type" evidence="4">
    <location>
        <begin position="111"/>
        <end position="211"/>
    </location>
</feature>
<evidence type="ECO:0000256" key="2">
    <source>
        <dbReference type="ARBA" id="ARBA00023125"/>
    </source>
</evidence>
<dbReference type="GO" id="GO:0003677">
    <property type="term" value="F:DNA binding"/>
    <property type="evidence" value="ECO:0007669"/>
    <property type="project" value="UniProtKB-UniRule"/>
</dbReference>
<name>A0A1H3AH51_9BACL</name>
<evidence type="ECO:0000313" key="7">
    <source>
        <dbReference type="Proteomes" id="UP000198534"/>
    </source>
</evidence>
<proteinExistence type="predicted"/>
<keyword evidence="7" id="KW-1185">Reference proteome</keyword>
<evidence type="ECO:0000256" key="1">
    <source>
        <dbReference type="ARBA" id="ARBA00023015"/>
    </source>
</evidence>
<evidence type="ECO:0000256" key="3">
    <source>
        <dbReference type="ARBA" id="ARBA00023163"/>
    </source>
</evidence>
<keyword evidence="3" id="KW-0804">Transcription</keyword>
<dbReference type="Gene3D" id="1.10.10.10">
    <property type="entry name" value="Winged helix-like DNA-binding domain superfamily/Winged helix DNA-binding domain"/>
    <property type="match status" value="1"/>
</dbReference>
<gene>
    <name evidence="6" type="ORF">SAMN05444487_11385</name>
</gene>
<dbReference type="InterPro" id="IPR016032">
    <property type="entry name" value="Sig_transdc_resp-reg_C-effctor"/>
</dbReference>
<dbReference type="EMBL" id="FNNQ01000013">
    <property type="protein sequence ID" value="SDX29006.1"/>
    <property type="molecule type" value="Genomic_DNA"/>
</dbReference>
<sequence>MKSVLLISDNPIMVKLVIENTMKSDIKIDLQSPGTLTPDFLQENNPYSAVLIDTSSRDTSFLLALIPLSQKYGVPIILLNGGQDHTDVVSELIKDLYRGSVISTAPIDNEQEKIPINRNVIFDLKNHIIINRDVEISLPNIEYRLLKTLCERSPDYLSTEELLDVVWGEDKFVNVDTVYVHIRRLRKKIEANPGNPKNLINQKGVGYRIHSLFDPGEYSMYDLEKSVAVNGLN</sequence>